<accession>A0A8S8ZQQ8</accession>
<dbReference type="Proteomes" id="UP000433876">
    <property type="component" value="Unassembled WGS sequence"/>
</dbReference>
<dbReference type="InterPro" id="IPR022085">
    <property type="entry name" value="OpdG"/>
</dbReference>
<evidence type="ECO:0000313" key="3">
    <source>
        <dbReference type="Proteomes" id="UP000433876"/>
    </source>
</evidence>
<evidence type="ECO:0000313" key="2">
    <source>
        <dbReference type="EMBL" id="KAA8631759.1"/>
    </source>
</evidence>
<dbReference type="EMBL" id="NMPR01000069">
    <property type="protein sequence ID" value="KAA8631759.1"/>
    <property type="molecule type" value="Genomic_DNA"/>
</dbReference>
<proteinExistence type="predicted"/>
<gene>
    <name evidence="2" type="ORF">SMACR_01129</name>
</gene>
<sequence>MERNRHSSSGTTAFSGASTMESDPTSFPEMEGEYPCLPNLWICGVDLTDDQELIMEHLIEHLNHPRILSSEATADAVYSLMPLKTVPEGNGPSDTLARPLSSNSMELRHPAASVMREFWCIFDVAKNVPHWHPAQERLQNLIKKLADLYETDAEVTKKEWTSRENDGRGTNPSSHRIWWDPLPYFLDSLFKFVLPYPRDERDQDVMWHWTNFSWFQARTAATAPHSIIPAATWVLRAALEDFHPVTIEQ</sequence>
<dbReference type="Pfam" id="PF12311">
    <property type="entry name" value="DUF3632"/>
    <property type="match status" value="1"/>
</dbReference>
<evidence type="ECO:0000256" key="1">
    <source>
        <dbReference type="SAM" id="MobiDB-lite"/>
    </source>
</evidence>
<feature type="compositionally biased region" description="Low complexity" evidence="1">
    <location>
        <begin position="7"/>
        <end position="19"/>
    </location>
</feature>
<dbReference type="VEuPathDB" id="FungiDB:SMAC_01129"/>
<feature type="region of interest" description="Disordered" evidence="1">
    <location>
        <begin position="1"/>
        <end position="30"/>
    </location>
</feature>
<reference evidence="2 3" key="1">
    <citation type="submission" date="2017-07" db="EMBL/GenBank/DDBJ databases">
        <title>Genome sequence of the Sordaria macrospora wild type strain R19027.</title>
        <authorList>
            <person name="Nowrousian M."/>
            <person name="Teichert I."/>
            <person name="Kueck U."/>
        </authorList>
    </citation>
    <scope>NUCLEOTIDE SEQUENCE [LARGE SCALE GENOMIC DNA]</scope>
    <source>
        <strain evidence="2 3">R19027</strain>
        <tissue evidence="2">Mycelium</tissue>
    </source>
</reference>
<organism evidence="2 3">
    <name type="scientific">Sordaria macrospora</name>
    <dbReference type="NCBI Taxonomy" id="5147"/>
    <lineage>
        <taxon>Eukaryota</taxon>
        <taxon>Fungi</taxon>
        <taxon>Dikarya</taxon>
        <taxon>Ascomycota</taxon>
        <taxon>Pezizomycotina</taxon>
        <taxon>Sordariomycetes</taxon>
        <taxon>Sordariomycetidae</taxon>
        <taxon>Sordariales</taxon>
        <taxon>Sordariaceae</taxon>
        <taxon>Sordaria</taxon>
    </lineage>
</organism>
<dbReference type="AlphaFoldDB" id="A0A8S8ZQQ8"/>
<name>A0A8S8ZQQ8_SORMA</name>
<comment type="caution">
    <text evidence="2">The sequence shown here is derived from an EMBL/GenBank/DDBJ whole genome shotgun (WGS) entry which is preliminary data.</text>
</comment>
<protein>
    <submittedName>
        <fullName evidence="2">Uncharacterized protein</fullName>
    </submittedName>
</protein>